<evidence type="ECO:0000256" key="6">
    <source>
        <dbReference type="ARBA" id="ARBA00014679"/>
    </source>
</evidence>
<dbReference type="GO" id="GO:0052906">
    <property type="term" value="F:tRNA (guanine(37)-N1)-methyltransferase activity"/>
    <property type="evidence" value="ECO:0007669"/>
    <property type="project" value="UniProtKB-UniRule"/>
</dbReference>
<comment type="subunit">
    <text evidence="4 15 17">Homodimer.</text>
</comment>
<comment type="function">
    <text evidence="1 15 17">Specifically methylates guanosine-37 in various tRNAs.</text>
</comment>
<comment type="caution">
    <text evidence="19">The sequence shown here is derived from an EMBL/GenBank/DDBJ whole genome shotgun (WGS) entry which is preliminary data.</text>
</comment>
<dbReference type="AlphaFoldDB" id="A0A8H2M4Q7"/>
<accession>A0A8H2M4Q7</accession>
<protein>
    <recommendedName>
        <fullName evidence="6 15">tRNA (guanine-N(1)-)-methyltransferase</fullName>
        <ecNumber evidence="5 15">2.1.1.228</ecNumber>
    </recommendedName>
    <alternativeName>
        <fullName evidence="12 15">M1G-methyltransferase</fullName>
    </alternativeName>
    <alternativeName>
        <fullName evidence="13 15">tRNA [GM37] methyltransferase</fullName>
    </alternativeName>
</protein>
<name>A0A8H2M4Q7_9FIRM</name>
<evidence type="ECO:0000256" key="3">
    <source>
        <dbReference type="ARBA" id="ARBA00007630"/>
    </source>
</evidence>
<evidence type="ECO:0000256" key="9">
    <source>
        <dbReference type="ARBA" id="ARBA00022679"/>
    </source>
</evidence>
<comment type="similarity">
    <text evidence="3 15 17">Belongs to the RNA methyltransferase TrmD family.</text>
</comment>
<feature type="binding site" evidence="15 16">
    <location>
        <position position="109"/>
    </location>
    <ligand>
        <name>S-adenosyl-L-methionine</name>
        <dbReference type="ChEBI" id="CHEBI:59789"/>
    </ligand>
</feature>
<dbReference type="Pfam" id="PF01746">
    <property type="entry name" value="tRNA_m1G_MT"/>
    <property type="match status" value="1"/>
</dbReference>
<keyword evidence="7 15" id="KW-0963">Cytoplasm</keyword>
<feature type="domain" description="tRNA methyltransferase TRMD/TRM10-type" evidence="18">
    <location>
        <begin position="1"/>
        <end position="222"/>
    </location>
</feature>
<evidence type="ECO:0000313" key="19">
    <source>
        <dbReference type="EMBL" id="VFB16419.1"/>
    </source>
</evidence>
<dbReference type="CDD" id="cd18080">
    <property type="entry name" value="TrmD-like"/>
    <property type="match status" value="1"/>
</dbReference>
<evidence type="ECO:0000256" key="11">
    <source>
        <dbReference type="ARBA" id="ARBA00022694"/>
    </source>
</evidence>
<evidence type="ECO:0000259" key="18">
    <source>
        <dbReference type="Pfam" id="PF01746"/>
    </source>
</evidence>
<dbReference type="PANTHER" id="PTHR46417">
    <property type="entry name" value="TRNA (GUANINE-N(1)-)-METHYLTRANSFERASE"/>
    <property type="match status" value="1"/>
</dbReference>
<dbReference type="InterPro" id="IPR002649">
    <property type="entry name" value="tRNA_m1G_MeTrfase_TrmD"/>
</dbReference>
<dbReference type="HAMAP" id="MF_00605">
    <property type="entry name" value="TrmD"/>
    <property type="match status" value="1"/>
</dbReference>
<dbReference type="NCBIfam" id="TIGR00088">
    <property type="entry name" value="trmD"/>
    <property type="match status" value="1"/>
</dbReference>
<dbReference type="FunFam" id="3.40.1280.10:FF:000001">
    <property type="entry name" value="tRNA (guanine-N(1)-)-methyltransferase"/>
    <property type="match status" value="1"/>
</dbReference>
<dbReference type="Proteomes" id="UP000377798">
    <property type="component" value="Unassembled WGS sequence"/>
</dbReference>
<dbReference type="PIRSF" id="PIRSF000386">
    <property type="entry name" value="tRNA_mtase"/>
    <property type="match status" value="1"/>
</dbReference>
<keyword evidence="11 15" id="KW-0819">tRNA processing</keyword>
<keyword evidence="10 15" id="KW-0949">S-adenosyl-L-methionine</keyword>
<evidence type="ECO:0000256" key="16">
    <source>
        <dbReference type="PIRSR" id="PIRSR000386-1"/>
    </source>
</evidence>
<dbReference type="InterPro" id="IPR029026">
    <property type="entry name" value="tRNA_m1G_MTases_N"/>
</dbReference>
<sequence>MKISVLTLFPEAFAWLKDYSMIGRAIEKGALDLDIVQIRDFADNKHKKVDDYSFGGGPGMVMAPQPLFDAITSLPDRPKVYYLSPQGRVLDQEKLFSMKEEKNIILLNGHYEGIDQRVIDELVDEEISIGDYVLSGGEMASLVIIDGISRLLDGVLSSEESYMDESHMGGFLEFPQYTRPADFRGLKVPEVLLSGHHEKIEDYRLYQRMKKTLLKRPDIFEKISLNEKEEKVYRQIKNDLEKGGQSN</sequence>
<reference evidence="19 20" key="1">
    <citation type="submission" date="2019-02" db="EMBL/GenBank/DDBJ databases">
        <authorList>
            <consortium name="Pathogen Informatics"/>
        </authorList>
    </citation>
    <scope>NUCLEOTIDE SEQUENCE [LARGE SCALE GENOMIC DNA]</scope>
    <source>
        <strain evidence="19 20">3012STDY7089603</strain>
    </source>
</reference>
<keyword evidence="20" id="KW-1185">Reference proteome</keyword>
<comment type="subcellular location">
    <subcellularLocation>
        <location evidence="2 15 17">Cytoplasm</location>
    </subcellularLocation>
</comment>
<evidence type="ECO:0000256" key="5">
    <source>
        <dbReference type="ARBA" id="ARBA00012807"/>
    </source>
</evidence>
<comment type="catalytic activity">
    <reaction evidence="14 15 17">
        <text>guanosine(37) in tRNA + S-adenosyl-L-methionine = N(1)-methylguanosine(37) in tRNA + S-adenosyl-L-homocysteine + H(+)</text>
        <dbReference type="Rhea" id="RHEA:36899"/>
        <dbReference type="Rhea" id="RHEA-COMP:10145"/>
        <dbReference type="Rhea" id="RHEA-COMP:10147"/>
        <dbReference type="ChEBI" id="CHEBI:15378"/>
        <dbReference type="ChEBI" id="CHEBI:57856"/>
        <dbReference type="ChEBI" id="CHEBI:59789"/>
        <dbReference type="ChEBI" id="CHEBI:73542"/>
        <dbReference type="ChEBI" id="CHEBI:74269"/>
        <dbReference type="EC" id="2.1.1.228"/>
    </reaction>
</comment>
<evidence type="ECO:0000313" key="20">
    <source>
        <dbReference type="Proteomes" id="UP000377798"/>
    </source>
</evidence>
<evidence type="ECO:0000256" key="13">
    <source>
        <dbReference type="ARBA" id="ARBA00033392"/>
    </source>
</evidence>
<gene>
    <name evidence="15 19" type="primary">trmD</name>
    <name evidence="19" type="ORF">NCTC13150_00946</name>
</gene>
<dbReference type="RefSeq" id="WP_034440025.1">
    <property type="nucleotide sequence ID" value="NZ_CAACYI010000001.1"/>
</dbReference>
<feature type="binding site" evidence="15 16">
    <location>
        <begin position="129"/>
        <end position="134"/>
    </location>
    <ligand>
        <name>S-adenosyl-L-methionine</name>
        <dbReference type="ChEBI" id="CHEBI:59789"/>
    </ligand>
</feature>
<dbReference type="EC" id="2.1.1.228" evidence="5 15"/>
<evidence type="ECO:0000256" key="17">
    <source>
        <dbReference type="RuleBase" id="RU003464"/>
    </source>
</evidence>
<dbReference type="EMBL" id="CAACYI010000001">
    <property type="protein sequence ID" value="VFB16419.1"/>
    <property type="molecule type" value="Genomic_DNA"/>
</dbReference>
<evidence type="ECO:0000256" key="15">
    <source>
        <dbReference type="HAMAP-Rule" id="MF_00605"/>
    </source>
</evidence>
<evidence type="ECO:0000256" key="4">
    <source>
        <dbReference type="ARBA" id="ARBA00011738"/>
    </source>
</evidence>
<keyword evidence="9 15" id="KW-0808">Transferase</keyword>
<dbReference type="Gene3D" id="1.10.1270.20">
    <property type="entry name" value="tRNA(m1g37)methyltransferase, domain 2"/>
    <property type="match status" value="1"/>
</dbReference>
<evidence type="ECO:0000256" key="2">
    <source>
        <dbReference type="ARBA" id="ARBA00004496"/>
    </source>
</evidence>
<dbReference type="InterPro" id="IPR016009">
    <property type="entry name" value="tRNA_MeTrfase_TRMD/TRM10"/>
</dbReference>
<evidence type="ECO:0000256" key="8">
    <source>
        <dbReference type="ARBA" id="ARBA00022603"/>
    </source>
</evidence>
<dbReference type="GO" id="GO:0002939">
    <property type="term" value="P:tRNA N1-guanine methylation"/>
    <property type="evidence" value="ECO:0007669"/>
    <property type="project" value="TreeGrafter"/>
</dbReference>
<dbReference type="Gene3D" id="3.40.1280.10">
    <property type="match status" value="1"/>
</dbReference>
<evidence type="ECO:0000256" key="7">
    <source>
        <dbReference type="ARBA" id="ARBA00022490"/>
    </source>
</evidence>
<dbReference type="SUPFAM" id="SSF75217">
    <property type="entry name" value="alpha/beta knot"/>
    <property type="match status" value="1"/>
</dbReference>
<keyword evidence="8 15" id="KW-0489">Methyltransferase</keyword>
<evidence type="ECO:0000256" key="10">
    <source>
        <dbReference type="ARBA" id="ARBA00022691"/>
    </source>
</evidence>
<dbReference type="NCBIfam" id="NF000648">
    <property type="entry name" value="PRK00026.1"/>
    <property type="match status" value="1"/>
</dbReference>
<organism evidence="19 20">
    <name type="scientific">Urinicoccus massiliensis</name>
    <dbReference type="NCBI Taxonomy" id="1723382"/>
    <lineage>
        <taxon>Bacteria</taxon>
        <taxon>Bacillati</taxon>
        <taxon>Bacillota</taxon>
        <taxon>Tissierellia</taxon>
        <taxon>Tissierellales</taxon>
        <taxon>Peptoniphilaceae</taxon>
        <taxon>Urinicoccus</taxon>
    </lineage>
</organism>
<evidence type="ECO:0000256" key="14">
    <source>
        <dbReference type="ARBA" id="ARBA00047783"/>
    </source>
</evidence>
<dbReference type="GO" id="GO:0005829">
    <property type="term" value="C:cytosol"/>
    <property type="evidence" value="ECO:0007669"/>
    <property type="project" value="TreeGrafter"/>
</dbReference>
<evidence type="ECO:0000256" key="12">
    <source>
        <dbReference type="ARBA" id="ARBA00029736"/>
    </source>
</evidence>
<evidence type="ECO:0000256" key="1">
    <source>
        <dbReference type="ARBA" id="ARBA00002634"/>
    </source>
</evidence>
<dbReference type="FunFam" id="1.10.1270.20:FF:000001">
    <property type="entry name" value="tRNA (guanine-N(1)-)-methyltransferase"/>
    <property type="match status" value="1"/>
</dbReference>
<proteinExistence type="inferred from homology"/>
<dbReference type="PANTHER" id="PTHR46417:SF1">
    <property type="entry name" value="TRNA (GUANINE-N(1)-)-METHYLTRANSFERASE"/>
    <property type="match status" value="1"/>
</dbReference>
<dbReference type="InterPro" id="IPR023148">
    <property type="entry name" value="tRNA_m1G_MeTrfase_C_sf"/>
</dbReference>
<dbReference type="InterPro" id="IPR029028">
    <property type="entry name" value="Alpha/beta_knot_MTases"/>
</dbReference>